<feature type="domain" description="Sulfotransferase" evidence="3">
    <location>
        <begin position="309"/>
        <end position="345"/>
    </location>
</feature>
<dbReference type="Gene3D" id="3.40.50.300">
    <property type="entry name" value="P-loop containing nucleotide triphosphate hydrolases"/>
    <property type="match status" value="1"/>
</dbReference>
<evidence type="ECO:0000313" key="4">
    <source>
        <dbReference type="EMBL" id="GIY84184.1"/>
    </source>
</evidence>
<dbReference type="InterPro" id="IPR000863">
    <property type="entry name" value="Sulfotransferase_dom"/>
</dbReference>
<proteinExistence type="inferred from homology"/>
<evidence type="ECO:0000256" key="2">
    <source>
        <dbReference type="ARBA" id="ARBA00022679"/>
    </source>
</evidence>
<dbReference type="SUPFAM" id="SSF52540">
    <property type="entry name" value="P-loop containing nucleoside triphosphate hydrolases"/>
    <property type="match status" value="1"/>
</dbReference>
<protein>
    <submittedName>
        <fullName evidence="4">Sulfotransferase 1C4</fullName>
    </submittedName>
</protein>
<dbReference type="PANTHER" id="PTHR11783">
    <property type="entry name" value="SULFOTRANSFERASE SULT"/>
    <property type="match status" value="1"/>
</dbReference>
<dbReference type="GO" id="GO:0008146">
    <property type="term" value="F:sulfotransferase activity"/>
    <property type="evidence" value="ECO:0007669"/>
    <property type="project" value="InterPro"/>
</dbReference>
<keyword evidence="2" id="KW-0808">Transferase</keyword>
<gene>
    <name evidence="4" type="primary">SULT1C4</name>
    <name evidence="4" type="ORF">CDAR_462291</name>
</gene>
<organism evidence="4 5">
    <name type="scientific">Caerostris darwini</name>
    <dbReference type="NCBI Taxonomy" id="1538125"/>
    <lineage>
        <taxon>Eukaryota</taxon>
        <taxon>Metazoa</taxon>
        <taxon>Ecdysozoa</taxon>
        <taxon>Arthropoda</taxon>
        <taxon>Chelicerata</taxon>
        <taxon>Arachnida</taxon>
        <taxon>Araneae</taxon>
        <taxon>Araneomorphae</taxon>
        <taxon>Entelegynae</taxon>
        <taxon>Araneoidea</taxon>
        <taxon>Araneidae</taxon>
        <taxon>Caerostris</taxon>
    </lineage>
</organism>
<dbReference type="InterPro" id="IPR027417">
    <property type="entry name" value="P-loop_NTPase"/>
</dbReference>
<comment type="caution">
    <text evidence="4">The sequence shown here is derived from an EMBL/GenBank/DDBJ whole genome shotgun (WGS) entry which is preliminary data.</text>
</comment>
<dbReference type="AlphaFoldDB" id="A0AAV4WR73"/>
<dbReference type="Proteomes" id="UP001054837">
    <property type="component" value="Unassembled WGS sequence"/>
</dbReference>
<name>A0AAV4WR73_9ARAC</name>
<keyword evidence="5" id="KW-1185">Reference proteome</keyword>
<evidence type="ECO:0000259" key="3">
    <source>
        <dbReference type="Pfam" id="PF00685"/>
    </source>
</evidence>
<evidence type="ECO:0000313" key="5">
    <source>
        <dbReference type="Proteomes" id="UP001054837"/>
    </source>
</evidence>
<accession>A0AAV4WR73</accession>
<sequence length="355" mass="41208">MHTASYLAERRGPENCRCNICFDIPSSKMADKEEKKVLPDYQDAGFGFNIPKMFSIDAYNSALAYNPRPDDMFIVTYPKCGTTWVQNIVGCIFREGKPFTSAIEFLTSTPFLEMAGAEAAESMKRPGAIKLHLPFNLTPYSKDAKYIFVARNPKDCLVSFYHHTKNIVGYKFKNGKFDDYFELFMEGKVDFGDYYDCLLSWYVHRNDPNVLFITYEQLKKDTRTYVMKIAEFMGQKYKDMLENDEQLLNDVIKYSSFNFMKETLNRDVAELAALPKDTILNHPDIPQGMKDLLVEKDEDGPGFFDSDPNSITFVRKGIVGDWRNYLSSEQNQRMDERFKERTKGTDIPELWKDYI</sequence>
<dbReference type="EMBL" id="BPLQ01014910">
    <property type="protein sequence ID" value="GIY84184.1"/>
    <property type="molecule type" value="Genomic_DNA"/>
</dbReference>
<dbReference type="Pfam" id="PF00685">
    <property type="entry name" value="Sulfotransfer_1"/>
    <property type="match status" value="2"/>
</dbReference>
<comment type="similarity">
    <text evidence="1">Belongs to the sulfotransferase 1 family.</text>
</comment>
<feature type="domain" description="Sulfotransferase" evidence="3">
    <location>
        <begin position="69"/>
        <end position="263"/>
    </location>
</feature>
<reference evidence="4 5" key="1">
    <citation type="submission" date="2021-06" db="EMBL/GenBank/DDBJ databases">
        <title>Caerostris darwini draft genome.</title>
        <authorList>
            <person name="Kono N."/>
            <person name="Arakawa K."/>
        </authorList>
    </citation>
    <scope>NUCLEOTIDE SEQUENCE [LARGE SCALE GENOMIC DNA]</scope>
</reference>
<evidence type="ECO:0000256" key="1">
    <source>
        <dbReference type="ARBA" id="ARBA00005771"/>
    </source>
</evidence>